<dbReference type="InterPro" id="IPR035647">
    <property type="entry name" value="EFG_III/V"/>
</dbReference>
<accession>A0ABQ8F7W0</accession>
<dbReference type="NCBIfam" id="TIGR00231">
    <property type="entry name" value="small_GTP"/>
    <property type="match status" value="1"/>
</dbReference>
<feature type="compositionally biased region" description="Basic and acidic residues" evidence="3">
    <location>
        <begin position="906"/>
        <end position="920"/>
    </location>
</feature>
<dbReference type="CDD" id="cd04096">
    <property type="entry name" value="eEF2_snRNP_like_C"/>
    <property type="match status" value="1"/>
</dbReference>
<evidence type="ECO:0000256" key="1">
    <source>
        <dbReference type="ARBA" id="ARBA00022741"/>
    </source>
</evidence>
<protein>
    <recommendedName>
        <fullName evidence="4">Tr-type G domain-containing protein</fullName>
    </recommendedName>
</protein>
<dbReference type="CDD" id="cd01885">
    <property type="entry name" value="EF2"/>
    <property type="match status" value="1"/>
</dbReference>
<dbReference type="SMART" id="SM00838">
    <property type="entry name" value="EFG_C"/>
    <property type="match status" value="1"/>
</dbReference>
<dbReference type="PRINTS" id="PR00315">
    <property type="entry name" value="ELONGATNFCT"/>
</dbReference>
<dbReference type="Pfam" id="PF00679">
    <property type="entry name" value="EFG_C"/>
    <property type="match status" value="1"/>
</dbReference>
<dbReference type="CDD" id="cd01681">
    <property type="entry name" value="aeEF2_snRNP_like_IV"/>
    <property type="match status" value="1"/>
</dbReference>
<feature type="region of interest" description="Disordered" evidence="3">
    <location>
        <begin position="902"/>
        <end position="927"/>
    </location>
</feature>
<dbReference type="PANTHER" id="PTHR42908">
    <property type="entry name" value="TRANSLATION ELONGATION FACTOR-RELATED"/>
    <property type="match status" value="1"/>
</dbReference>
<comment type="caution">
    <text evidence="5">The sequence shown here is derived from an EMBL/GenBank/DDBJ whole genome shotgun (WGS) entry which is preliminary data.</text>
</comment>
<name>A0ABQ8F7W0_9FUNG</name>
<dbReference type="InterPro" id="IPR056752">
    <property type="entry name" value="EFL1"/>
</dbReference>
<feature type="domain" description="Tr-type G" evidence="4">
    <location>
        <begin position="23"/>
        <end position="406"/>
    </location>
</feature>
<dbReference type="Gene3D" id="2.40.30.10">
    <property type="entry name" value="Translation factors"/>
    <property type="match status" value="1"/>
</dbReference>
<dbReference type="SUPFAM" id="SSF54211">
    <property type="entry name" value="Ribosomal protein S5 domain 2-like"/>
    <property type="match status" value="1"/>
</dbReference>
<keyword evidence="6" id="KW-1185">Reference proteome</keyword>
<keyword evidence="1" id="KW-0547">Nucleotide-binding</keyword>
<dbReference type="Pfam" id="PF14492">
    <property type="entry name" value="EFG_III"/>
    <property type="match status" value="1"/>
</dbReference>
<dbReference type="CDD" id="cd16261">
    <property type="entry name" value="EF2_snRNP_III"/>
    <property type="match status" value="1"/>
</dbReference>
<evidence type="ECO:0000256" key="3">
    <source>
        <dbReference type="SAM" id="MobiDB-lite"/>
    </source>
</evidence>
<dbReference type="Gene3D" id="3.30.70.240">
    <property type="match status" value="1"/>
</dbReference>
<dbReference type="InterPro" id="IPR020568">
    <property type="entry name" value="Ribosomal_Su5_D2-typ_SF"/>
</dbReference>
<dbReference type="InterPro" id="IPR014721">
    <property type="entry name" value="Ribsml_uS5_D2-typ_fold_subgr"/>
</dbReference>
<evidence type="ECO:0000259" key="4">
    <source>
        <dbReference type="PROSITE" id="PS51722"/>
    </source>
</evidence>
<proteinExistence type="predicted"/>
<dbReference type="PANTHER" id="PTHR42908:SF3">
    <property type="entry name" value="ELONGATION FACTOR-LIKE GTPASE 1"/>
    <property type="match status" value="1"/>
</dbReference>
<sequence>MATSTSNTVPLCKRVELLQSRPECIRNICILAHVDHGKTTLADGLLSANGIISSKLAGKVRYLDSRPDEQERGITMKSSGVSLFFSVVEQSRLITDALNADPIKTSSTTTEYLINLIDSPGHVDFSSEVSTASRLCDGGLVLVDVVEGVCTQTHTVLRQAWVEKVQPILVLNKIDRLITELKMTPQEAYAQLNQILEQVNAILGSFYSEALMEDATKKYEAHIALGDDFAVNIGDDGNDSGNATETGNNATSTMDDSDLYFSPERGNVIFASAIDGWAFRVSQFSQMYAAKLGVKESVLNKVMWGNYYLDLKAKKVIGRKGLKGRLLRPLFVQFVLDNIWAVYHNALMSHNREKVEKIVKTINVKILPRDLKSKDLKSLVQNIMTQWLPLSRAVLLAVVQHVPSPLVAQKLRLPQILYPNVSGSSSSILYPGMAPSESSTAMPMVSKSSTHQNMANFKERSALDQAVYGCDSSPEAPIVVYISKMFSVPRNLLPKLDKQISVSPDAMRLRRQEIIQKSRALDREKAIAGIDDMSLSGSASAISERATIIQLPPSKLSEPSLVAGLSQSQQSENDEVLLGFARIYSGTIRVGQTLNIFDPKYDAMASDAENAPYRTVATVQRLFLLMGRDLEDLDCVPAGNVFGIMGLEKQVLKSATASSSLTCPSLSGVHMDSKPIVRVALEPTDPTQMSQLMAGLALLNRADPCVEVILEDSGENVIVCAGELHLERCLRDLRERFARISIQASPPIVPFRETLSINPATSQPAMGGILLKDNPIDTISVSDVNTPLQTGTVILTTKNKICTLRLRAVPFPPPVRDFLSASAIRLQEFDLIKDLTKRAEEIRQFNVELLECLSSAVKDGDGVVAKVDWESIIQGIVCFGPKGVGSNVLSCTARNYSMSRWNQSNNKKEVEPQHLNTDADDHVEDPSDLQRTTQSKTVGAVEFENSFVAGFQISVLSGPLCGEPMSGVCIVIEDVQFHIGDDQVEASRYATIPGQIIATMRQAIKQSFLQWSPRLMLAMYSCDLQTPTDILGKVYGVLNRRRGRVLSEDLKEGTPFFQVLSDMPVVESFGFTDELRTKTSGAASPQLLFIGFQVLDQDPFWVPTTEEELEDLGEKADRDNLAKKYMDAVRKRKGMFTEKKMIEHAEKQKTLKNK</sequence>
<dbReference type="SUPFAM" id="SSF50447">
    <property type="entry name" value="Translation proteins"/>
    <property type="match status" value="1"/>
</dbReference>
<organism evidence="5 6">
    <name type="scientific">Batrachochytrium salamandrivorans</name>
    <dbReference type="NCBI Taxonomy" id="1357716"/>
    <lineage>
        <taxon>Eukaryota</taxon>
        <taxon>Fungi</taxon>
        <taxon>Fungi incertae sedis</taxon>
        <taxon>Chytridiomycota</taxon>
        <taxon>Chytridiomycota incertae sedis</taxon>
        <taxon>Chytridiomycetes</taxon>
        <taxon>Rhizophydiales</taxon>
        <taxon>Rhizophydiales incertae sedis</taxon>
        <taxon>Batrachochytrium</taxon>
    </lineage>
</organism>
<dbReference type="InterPro" id="IPR000640">
    <property type="entry name" value="EFG_V-like"/>
</dbReference>
<gene>
    <name evidence="5" type="ORF">BASA50_007173</name>
</gene>
<dbReference type="InterPro" id="IPR005225">
    <property type="entry name" value="Small_GTP-bd"/>
</dbReference>
<dbReference type="Gene3D" id="3.30.230.10">
    <property type="match status" value="1"/>
</dbReference>
<dbReference type="EMBL" id="JAFCIX010000347">
    <property type="protein sequence ID" value="KAH6593737.1"/>
    <property type="molecule type" value="Genomic_DNA"/>
</dbReference>
<dbReference type="PROSITE" id="PS51722">
    <property type="entry name" value="G_TR_2"/>
    <property type="match status" value="1"/>
</dbReference>
<evidence type="ECO:0000256" key="2">
    <source>
        <dbReference type="ARBA" id="ARBA00023134"/>
    </source>
</evidence>
<dbReference type="Proteomes" id="UP001648503">
    <property type="component" value="Unassembled WGS sequence"/>
</dbReference>
<dbReference type="Pfam" id="PF00009">
    <property type="entry name" value="GTP_EFTU"/>
    <property type="match status" value="1"/>
</dbReference>
<dbReference type="InterPro" id="IPR000795">
    <property type="entry name" value="T_Tr_GTP-bd_dom"/>
</dbReference>
<dbReference type="Pfam" id="PF25118">
    <property type="entry name" value="EFL1"/>
    <property type="match status" value="1"/>
</dbReference>
<dbReference type="InterPro" id="IPR009000">
    <property type="entry name" value="Transl_B-barrel_sf"/>
</dbReference>
<dbReference type="InterPro" id="IPR041095">
    <property type="entry name" value="EFG_II"/>
</dbReference>
<keyword evidence="2" id="KW-0342">GTP-binding</keyword>
<evidence type="ECO:0000313" key="6">
    <source>
        <dbReference type="Proteomes" id="UP001648503"/>
    </source>
</evidence>
<evidence type="ECO:0000313" key="5">
    <source>
        <dbReference type="EMBL" id="KAH6593737.1"/>
    </source>
</evidence>
<dbReference type="SUPFAM" id="SSF52540">
    <property type="entry name" value="P-loop containing nucleoside triphosphate hydrolases"/>
    <property type="match status" value="1"/>
</dbReference>
<reference evidence="5 6" key="1">
    <citation type="submission" date="2021-02" db="EMBL/GenBank/DDBJ databases">
        <title>Variation within the Batrachochytrium salamandrivorans European outbreak.</title>
        <authorList>
            <person name="Kelly M."/>
            <person name="Pasmans F."/>
            <person name="Shea T.P."/>
            <person name="Munoz J.F."/>
            <person name="Carranza S."/>
            <person name="Cuomo C.A."/>
            <person name="Martel A."/>
        </authorList>
    </citation>
    <scope>NUCLEOTIDE SEQUENCE [LARGE SCALE GENOMIC DNA]</scope>
    <source>
        <strain evidence="5 6">AMFP18/2</strain>
    </source>
</reference>
<dbReference type="InterPro" id="IPR027417">
    <property type="entry name" value="P-loop_NTPase"/>
</dbReference>
<dbReference type="Gene3D" id="3.30.70.870">
    <property type="entry name" value="Elongation Factor G (Translational Gtpase), domain 3"/>
    <property type="match status" value="1"/>
</dbReference>
<dbReference type="CDD" id="cd16268">
    <property type="entry name" value="EF2_II"/>
    <property type="match status" value="1"/>
</dbReference>
<dbReference type="SUPFAM" id="SSF54980">
    <property type="entry name" value="EF-G C-terminal domain-like"/>
    <property type="match status" value="2"/>
</dbReference>
<dbReference type="Gene3D" id="3.40.50.300">
    <property type="entry name" value="P-loop containing nucleotide triphosphate hydrolases"/>
    <property type="match status" value="1"/>
</dbReference>